<keyword evidence="2" id="KW-1185">Reference proteome</keyword>
<organism evidence="1 2">
    <name type="scientific">Notoacmeibacter ruber</name>
    <dbReference type="NCBI Taxonomy" id="2670375"/>
    <lineage>
        <taxon>Bacteria</taxon>
        <taxon>Pseudomonadati</taxon>
        <taxon>Pseudomonadota</taxon>
        <taxon>Alphaproteobacteria</taxon>
        <taxon>Hyphomicrobiales</taxon>
        <taxon>Notoacmeibacteraceae</taxon>
        <taxon>Notoacmeibacter</taxon>
    </lineage>
</organism>
<accession>A0A3L7JDZ6</accession>
<dbReference type="AlphaFoldDB" id="A0A3L7JDZ6"/>
<proteinExistence type="predicted"/>
<dbReference type="Pfam" id="PF11185">
    <property type="entry name" value="DUF2971"/>
    <property type="match status" value="1"/>
</dbReference>
<evidence type="ECO:0000313" key="1">
    <source>
        <dbReference type="EMBL" id="RLQ88906.1"/>
    </source>
</evidence>
<comment type="caution">
    <text evidence="1">The sequence shown here is derived from an EMBL/GenBank/DDBJ whole genome shotgun (WGS) entry which is preliminary data.</text>
</comment>
<name>A0A3L7JDZ6_9HYPH</name>
<evidence type="ECO:0000313" key="2">
    <source>
        <dbReference type="Proteomes" id="UP000281094"/>
    </source>
</evidence>
<dbReference type="EMBL" id="RCWN01000001">
    <property type="protein sequence ID" value="RLQ88906.1"/>
    <property type="molecule type" value="Genomic_DNA"/>
</dbReference>
<reference evidence="1 2" key="1">
    <citation type="submission" date="2018-10" db="EMBL/GenBank/DDBJ databases">
        <title>Notoacmeibacter sp. M2BS9Y-3-1, whole genome shotgun sequence.</title>
        <authorList>
            <person name="Tuo L."/>
        </authorList>
    </citation>
    <scope>NUCLEOTIDE SEQUENCE [LARGE SCALE GENOMIC DNA]</scope>
    <source>
        <strain evidence="1 2">M2BS9Y-3-1</strain>
    </source>
</reference>
<gene>
    <name evidence="1" type="ORF">D8780_12395</name>
</gene>
<sequence length="392" mass="44135">MRLTVVSISQQVRCAPEHSILKSTLKGHQRPWSAFSLFRRASIRQPASSRSAARQFSFNGNGTGLRFNEIEVGYLMSDYDIYQIFFPTAFHKTVKAINEGTRFVHYTSAGAMVGMLRATKGIWLRNAALMNDFSEIEHGRTCLTYAWDHSEIGKRFKGIVEEIAPGTIAQLENTLNHWLPSFSSKTYLASLSEHDVSEDTLGRLSMWRAYGGETGIAIVLNGGVFLRPSDAIHAYTSPVAYLHEEEFAERLGEIADNMHQNAPMLRELGADGIYAYLFDTFRFALLCTKHPGFKEEREWRIVYSPELASSDRIKKSVELVRGVPQFVHTIPFKDYPNEGFYGAELPQLVDRVIVGPTEFPLQVREAIVSLLEEAGIEDAAQKVFCSTIPLRV</sequence>
<protein>
    <submittedName>
        <fullName evidence="1">DUF2971 domain-containing protein</fullName>
    </submittedName>
</protein>
<dbReference type="InterPro" id="IPR021352">
    <property type="entry name" value="DUF2971"/>
</dbReference>
<dbReference type="Proteomes" id="UP000281094">
    <property type="component" value="Unassembled WGS sequence"/>
</dbReference>